<organism evidence="7 8">
    <name type="scientific">Anaerofilum hominis</name>
    <dbReference type="NCBI Taxonomy" id="2763016"/>
    <lineage>
        <taxon>Bacteria</taxon>
        <taxon>Bacillati</taxon>
        <taxon>Bacillota</taxon>
        <taxon>Clostridia</taxon>
        <taxon>Eubacteriales</taxon>
        <taxon>Oscillospiraceae</taxon>
        <taxon>Anaerofilum</taxon>
    </lineage>
</organism>
<accession>A0A923REU7</accession>
<feature type="transmembrane region" description="Helical" evidence="6">
    <location>
        <begin position="55"/>
        <end position="77"/>
    </location>
</feature>
<evidence type="ECO:0000256" key="5">
    <source>
        <dbReference type="ARBA" id="ARBA00023136"/>
    </source>
</evidence>
<name>A0A923REU7_9FIRM</name>
<feature type="transmembrane region" description="Helical" evidence="6">
    <location>
        <begin position="12"/>
        <end position="35"/>
    </location>
</feature>
<dbReference type="EMBL" id="JACONZ010000005">
    <property type="protein sequence ID" value="MBC5582481.1"/>
    <property type="molecule type" value="Genomic_DNA"/>
</dbReference>
<dbReference type="Proteomes" id="UP000659630">
    <property type="component" value="Unassembled WGS sequence"/>
</dbReference>
<feature type="transmembrane region" description="Helical" evidence="6">
    <location>
        <begin position="195"/>
        <end position="214"/>
    </location>
</feature>
<dbReference type="PANTHER" id="PTHR47089:SF1">
    <property type="entry name" value="GUANOSINE ABC TRANSPORTER PERMEASE PROTEIN NUPP"/>
    <property type="match status" value="1"/>
</dbReference>
<evidence type="ECO:0000313" key="8">
    <source>
        <dbReference type="Proteomes" id="UP000659630"/>
    </source>
</evidence>
<proteinExistence type="predicted"/>
<evidence type="ECO:0000256" key="2">
    <source>
        <dbReference type="ARBA" id="ARBA00022475"/>
    </source>
</evidence>
<keyword evidence="8" id="KW-1185">Reference proteome</keyword>
<keyword evidence="2" id="KW-1003">Cell membrane</keyword>
<keyword evidence="4 6" id="KW-1133">Transmembrane helix</keyword>
<dbReference type="GO" id="GO:0022857">
    <property type="term" value="F:transmembrane transporter activity"/>
    <property type="evidence" value="ECO:0007669"/>
    <property type="project" value="InterPro"/>
</dbReference>
<keyword evidence="5 6" id="KW-0472">Membrane</keyword>
<feature type="transmembrane region" description="Helical" evidence="6">
    <location>
        <begin position="84"/>
        <end position="102"/>
    </location>
</feature>
<feature type="transmembrane region" description="Helical" evidence="6">
    <location>
        <begin position="322"/>
        <end position="340"/>
    </location>
</feature>
<dbReference type="Pfam" id="PF02653">
    <property type="entry name" value="BPD_transp_2"/>
    <property type="match status" value="1"/>
</dbReference>
<dbReference type="RefSeq" id="WP_186888840.1">
    <property type="nucleotide sequence ID" value="NZ_JACONZ010000005.1"/>
</dbReference>
<gene>
    <name evidence="7" type="ORF">H8S23_13285</name>
</gene>
<evidence type="ECO:0000256" key="1">
    <source>
        <dbReference type="ARBA" id="ARBA00004651"/>
    </source>
</evidence>
<feature type="transmembrane region" description="Helical" evidence="6">
    <location>
        <begin position="108"/>
        <end position="132"/>
    </location>
</feature>
<protein>
    <submittedName>
        <fullName evidence="7">ABC transporter permease</fullName>
    </submittedName>
</protein>
<keyword evidence="3 6" id="KW-0812">Transmembrane</keyword>
<dbReference type="InterPro" id="IPR001851">
    <property type="entry name" value="ABC_transp_permease"/>
</dbReference>
<feature type="transmembrane region" description="Helical" evidence="6">
    <location>
        <begin position="144"/>
        <end position="163"/>
    </location>
</feature>
<evidence type="ECO:0000256" key="3">
    <source>
        <dbReference type="ARBA" id="ARBA00022692"/>
    </source>
</evidence>
<comment type="caution">
    <text evidence="7">The sequence shown here is derived from an EMBL/GenBank/DDBJ whole genome shotgun (WGS) entry which is preliminary data.</text>
</comment>
<evidence type="ECO:0000313" key="7">
    <source>
        <dbReference type="EMBL" id="MBC5582481.1"/>
    </source>
</evidence>
<dbReference type="GO" id="GO:0005886">
    <property type="term" value="C:plasma membrane"/>
    <property type="evidence" value="ECO:0007669"/>
    <property type="project" value="UniProtKB-SubCell"/>
</dbReference>
<evidence type="ECO:0000256" key="4">
    <source>
        <dbReference type="ARBA" id="ARBA00022989"/>
    </source>
</evidence>
<sequence length="365" mass="39352">MNKTQKIESVMEVVRILAGLFIAYAVALVILFAISDEPVFIVQQFIAGPFSSARRIGSIINLAVPFTICGLSMCFMYAVNKFNLIGEGIFMLSACMVTWVSLSLQNLNLPAVVMVPLMYVVAILTGVVMAFIPAIMDRKFNANVVVVSLMLNSVIAYLATWILRYKVRDSSIAYMGSKEIPKSVQLPGIFGKFRVQSGLIVAIICVIIIAVLFYKTSFGWKMRLVGANPRFAKAVGLSALGISFAAQLAGGAVAGIAGATEMMSNYTRFQWTTTTQHGFDGLLVAVLAKKNPVLVPIGALFLAYIRIGADVVNTSGDIPIEFVTVIQGIIILLVAAESFLSGAKNKLIFKAAEKDEKEKQAKAAA</sequence>
<reference evidence="7" key="1">
    <citation type="submission" date="2020-08" db="EMBL/GenBank/DDBJ databases">
        <title>Genome public.</title>
        <authorList>
            <person name="Liu C."/>
            <person name="Sun Q."/>
        </authorList>
    </citation>
    <scope>NUCLEOTIDE SEQUENCE</scope>
    <source>
        <strain evidence="7">BX8</strain>
    </source>
</reference>
<evidence type="ECO:0000256" key="6">
    <source>
        <dbReference type="SAM" id="Phobius"/>
    </source>
</evidence>
<feature type="transmembrane region" description="Helical" evidence="6">
    <location>
        <begin position="235"/>
        <end position="259"/>
    </location>
</feature>
<dbReference type="AlphaFoldDB" id="A0A923REU7"/>
<dbReference type="CDD" id="cd06580">
    <property type="entry name" value="TM_PBP1_transp_TpRbsC_like"/>
    <property type="match status" value="1"/>
</dbReference>
<dbReference type="PANTHER" id="PTHR47089">
    <property type="entry name" value="ABC TRANSPORTER, PERMEASE PROTEIN"/>
    <property type="match status" value="1"/>
</dbReference>
<comment type="subcellular location">
    <subcellularLocation>
        <location evidence="1">Cell membrane</location>
        <topology evidence="1">Multi-pass membrane protein</topology>
    </subcellularLocation>
</comment>